<sequence length="1925" mass="200434">MTKPISSRLVSLRNSVKVPLVALATLVGAAQPALTDQLSFATTGVGKYRNEIAWFSWKSSGVSITNGYTFRGNFDVAGDRVTAECGISNLTKGADRDPSLPTSATPRISSYRPGAWTADSLPFLYGQGSANSNNSLNHGIVTVLDRQRVSFDVKCAAKRADGSNFPLAGLVLADAETFSYAEEKIGVRIGANKSFYLIESYKNDVCNTQTGWKSANAQSYEFSYISGTRDCKPSGNAVSEIGKHGNPVFVGFTDATSVGFDLWGYGYQAIAIGVLMPSSDFSDAPSVYGSSGFVFDRQVVGERLPQSSSARALPKDTRQDGATASGVYAGLSAPRLALGRNATYESRPLVIDQDADDAFSSALPALGAADSLYSVNGTCTGPVNGNAVVHAWLDVNADGQFDPASEYRTAVCVVTQADASLGQVVETVPGQGGSTTVTRRYGRGTFTLTDAWTAPLISTEKAAQVAADLGGNTFLRLMIAPEGVTVAPTGTNWNVMGEVEDWAVPYQQNDADMVPVVGPLTLDGTASPQITPEGIVYNGTVTCTNKGPGAALDPTCSVTAAIGTIEGLTCTPDLAAQPGYSLAKDAAITCGFTYRLTAAEAQQANKTQETLTGVTSSVTETAPTKANNAAKRAIPVALPQINVKKVLLPFIVPAAELGEGQTEDLLLFRDSASDQFMLSITGAGVNASVVTPGAESPLGDSVLSRNVPAAVPYTIAEQFGGGANPNNYLSDISCLVYEGETLVGQTPAAGDVPTPPESRRAWVVTPLYGQRLDCTVTNTYAPSADLVTKKVIEGRDPAALLQDHDVVTYKITVENKGPATARLITLNDSLPAALVPAGGNGAVTYGTYDAAADGLWSIPELAPGATATLTLRGAVPANLGGETIVNVTTAARSALYEDPNTEGDILTVESTVEEKAGVSLVKTARVVDYNNDGQIGLGDRVAYSFEVSNTGNSKLVNLQIFDAPLGGDTPVWTLAELAVGQNVTVDLDPEEFGYPLTVEDFDATSVRNQARVEAFSRSYDPQDPGPVVTDLSGTAMDNDTPTVTPLPPRPSLRLVKSATLLDLAEPLELPAAGDVLEYRFTLTNTGNQTLTNLAISDAKLGSAPIQVLADPERPEQGGGLTLAPGESVTLPRNESESALVRYLLTQADFNGGTVSNTATATGQSPSGIVVTDISGLTNNDNLPTISELPQIAKYELVKTGTLPRVVANPAHETKAGDPVVFTLKVTNIGNLTLTGLRVEDPMFVPQLVGVIATLQPGESVNVTAETVLTQAQIDAGQILNTARVSGTRPGGSAVPPAEGSTTVSVPQRPKLTLEKTAVSPLTVQELGEVVTFDLKVTNSGNTSFVGAITIDDPTATSVSCPALPLGRLAPGASVNCLATQAATQADLNAEAMVNIATAKGTTAPIGGAPTGTTVTSEPGEASVPVIRRPALALEKAAVWTETSYFAPGTEVPYTFTVTNTGNVTLNGVMSIRDNLIPTVSCPALPAEGLAPGATLVCEGLYLLNVGDVAVGSVTNNATAHFENPETGETATSIPSSYVVPPNAKPALSLIKELIEGDGFDEVGDRLVWKFTVTNTGNVSFASDVIIHDPLLGGDLVCHDSRNGTVSLDPFSLVPLKGRAVCEAVYEVTQADLDAGKVLNTAYASSIFAPRGSDPIFVESPSAQDEAEAVQRGAISLTKEVFVEEGEDTSVAKGVGERLSWKIVATNSGNVTLRNLRVTDPQLADLTCEPANTTELAPKASLVCIGSEVILQSHVDQSLVSNTANTSATTPSGSAVHGTATETYKPEAPAPALTLVKTSRYIDSNSNGFADVGDQILFGFTVENTGNVTLGQVTVSDVKLSPSIVAQNLTLAPGQSQSFSRLMPLTQAHIDAQIPADSEGLQVFDNSATATAVDPNNTPVRDTSGNSPDDDDPTRATFDPKPATAW</sequence>
<dbReference type="Proteomes" id="UP001239680">
    <property type="component" value="Unassembled WGS sequence"/>
</dbReference>
<feature type="domain" description="DUF11" evidence="3">
    <location>
        <begin position="804"/>
        <end position="906"/>
    </location>
</feature>
<evidence type="ECO:0000313" key="7">
    <source>
        <dbReference type="Proteomes" id="UP001239680"/>
    </source>
</evidence>
<dbReference type="InterPro" id="IPR040683">
    <property type="entry name" value="CshA_NR2"/>
</dbReference>
<evidence type="ECO:0000256" key="1">
    <source>
        <dbReference type="SAM" id="MobiDB-lite"/>
    </source>
</evidence>
<dbReference type="InterPro" id="IPR051172">
    <property type="entry name" value="Chlamydia_OmcB"/>
</dbReference>
<dbReference type="InterPro" id="IPR001434">
    <property type="entry name" value="OmcB-like_DUF11"/>
</dbReference>
<dbReference type="EMBL" id="JAVDBT010000009">
    <property type="protein sequence ID" value="MDQ2066842.1"/>
    <property type="molecule type" value="Genomic_DNA"/>
</dbReference>
<organism evidence="6 7">
    <name type="scientific">Pseudogemmobacter lacusdianii</name>
    <dbReference type="NCBI Taxonomy" id="3069608"/>
    <lineage>
        <taxon>Bacteria</taxon>
        <taxon>Pseudomonadati</taxon>
        <taxon>Pseudomonadota</taxon>
        <taxon>Alphaproteobacteria</taxon>
        <taxon>Rhodobacterales</taxon>
        <taxon>Paracoccaceae</taxon>
        <taxon>Pseudogemmobacter</taxon>
    </lineage>
</organism>
<dbReference type="InterPro" id="IPR055354">
    <property type="entry name" value="DUF7507"/>
</dbReference>
<gene>
    <name evidence="6" type="ORF">Q9295_10680</name>
</gene>
<dbReference type="Pfam" id="PF18651">
    <property type="entry name" value="CshA_NR2"/>
    <property type="match status" value="1"/>
</dbReference>
<evidence type="ECO:0000259" key="4">
    <source>
        <dbReference type="Pfam" id="PF18651"/>
    </source>
</evidence>
<feature type="domain" description="DUF7507" evidence="5">
    <location>
        <begin position="1673"/>
        <end position="1776"/>
    </location>
</feature>
<feature type="signal peptide" evidence="2">
    <location>
        <begin position="1"/>
        <end position="29"/>
    </location>
</feature>
<dbReference type="RefSeq" id="WP_306680554.1">
    <property type="nucleotide sequence ID" value="NZ_JAVDBT010000009.1"/>
</dbReference>
<feature type="domain" description="DUF7507" evidence="5">
    <location>
        <begin position="1207"/>
        <end position="1294"/>
    </location>
</feature>
<feature type="domain" description="DUF7507" evidence="5">
    <location>
        <begin position="917"/>
        <end position="1015"/>
    </location>
</feature>
<dbReference type="Pfam" id="PF01345">
    <property type="entry name" value="DUF11"/>
    <property type="match status" value="1"/>
</dbReference>
<proteinExistence type="predicted"/>
<keyword evidence="2" id="KW-0732">Signal</keyword>
<feature type="domain" description="DUF7507" evidence="5">
    <location>
        <begin position="1544"/>
        <end position="1645"/>
    </location>
</feature>
<dbReference type="PANTHER" id="PTHR34819">
    <property type="entry name" value="LARGE CYSTEINE-RICH PERIPLASMIC PROTEIN OMCB"/>
    <property type="match status" value="1"/>
</dbReference>
<keyword evidence="7" id="KW-1185">Reference proteome</keyword>
<reference evidence="6 7" key="1">
    <citation type="submission" date="2023-08" db="EMBL/GenBank/DDBJ databases">
        <title>Characterization of two Paracoccaceae strains isolated from Phycosphere and proposal of Xinfangfangia lacusdiani sp. nov.</title>
        <authorList>
            <person name="Deng Y."/>
            <person name="Zhang Y.Q."/>
        </authorList>
    </citation>
    <scope>NUCLEOTIDE SEQUENCE [LARGE SCALE GENOMIC DNA]</scope>
    <source>
        <strain evidence="6 7">CPCC 101601</strain>
    </source>
</reference>
<name>A0ABU0VYN6_9RHOB</name>
<evidence type="ECO:0000259" key="3">
    <source>
        <dbReference type="Pfam" id="PF01345"/>
    </source>
</evidence>
<dbReference type="Pfam" id="PF24346">
    <property type="entry name" value="DUF7507"/>
    <property type="match status" value="8"/>
</dbReference>
<dbReference type="PANTHER" id="PTHR34819:SF5">
    <property type="entry name" value="CONSERVED REPEAT DOMAIN PROTEIN"/>
    <property type="match status" value="1"/>
</dbReference>
<feature type="domain" description="DUF7507" evidence="5">
    <location>
        <begin position="1309"/>
        <end position="1403"/>
    </location>
</feature>
<dbReference type="NCBIfam" id="TIGR01451">
    <property type="entry name" value="B_ant_repeat"/>
    <property type="match status" value="3"/>
</dbReference>
<feature type="domain" description="Surface adhesin CshA non-repetitive" evidence="4">
    <location>
        <begin position="50"/>
        <end position="274"/>
    </location>
</feature>
<evidence type="ECO:0000259" key="5">
    <source>
        <dbReference type="Pfam" id="PF24346"/>
    </source>
</evidence>
<feature type="compositionally biased region" description="Polar residues" evidence="1">
    <location>
        <begin position="1888"/>
        <end position="1906"/>
    </location>
</feature>
<dbReference type="InterPro" id="IPR047589">
    <property type="entry name" value="DUF11_rpt"/>
</dbReference>
<evidence type="ECO:0000256" key="2">
    <source>
        <dbReference type="SAM" id="SignalP"/>
    </source>
</evidence>
<feature type="domain" description="DUF7507" evidence="5">
    <location>
        <begin position="1429"/>
        <end position="1530"/>
    </location>
</feature>
<accession>A0ABU0VYN6</accession>
<protein>
    <submittedName>
        <fullName evidence="6">CshA/CshB family fibrillar adhesin-related protein</fullName>
    </submittedName>
</protein>
<comment type="caution">
    <text evidence="6">The sequence shown here is derived from an EMBL/GenBank/DDBJ whole genome shotgun (WGS) entry which is preliminary data.</text>
</comment>
<feature type="domain" description="DUF7507" evidence="5">
    <location>
        <begin position="1050"/>
        <end position="1172"/>
    </location>
</feature>
<feature type="region of interest" description="Disordered" evidence="1">
    <location>
        <begin position="1888"/>
        <end position="1925"/>
    </location>
</feature>
<evidence type="ECO:0000313" key="6">
    <source>
        <dbReference type="EMBL" id="MDQ2066842.1"/>
    </source>
</evidence>
<feature type="chain" id="PRO_5046784980" evidence="2">
    <location>
        <begin position="30"/>
        <end position="1925"/>
    </location>
</feature>
<feature type="domain" description="DUF7507" evidence="5">
    <location>
        <begin position="1789"/>
        <end position="1901"/>
    </location>
</feature>
<feature type="region of interest" description="Disordered" evidence="1">
    <location>
        <begin position="1762"/>
        <end position="1783"/>
    </location>
</feature>